<keyword evidence="1" id="KW-0472">Membrane</keyword>
<evidence type="ECO:0000259" key="2">
    <source>
        <dbReference type="Pfam" id="PF07811"/>
    </source>
</evidence>
<organism evidence="3 4">
    <name type="scientific">Lignipirellula cremea</name>
    <dbReference type="NCBI Taxonomy" id="2528010"/>
    <lineage>
        <taxon>Bacteria</taxon>
        <taxon>Pseudomonadati</taxon>
        <taxon>Planctomycetota</taxon>
        <taxon>Planctomycetia</taxon>
        <taxon>Pirellulales</taxon>
        <taxon>Pirellulaceae</taxon>
        <taxon>Lignipirellula</taxon>
    </lineage>
</organism>
<dbReference type="EMBL" id="CP036433">
    <property type="protein sequence ID" value="QDU95466.1"/>
    <property type="molecule type" value="Genomic_DNA"/>
</dbReference>
<feature type="domain" description="TadE-like" evidence="2">
    <location>
        <begin position="17"/>
        <end position="59"/>
    </location>
</feature>
<proteinExistence type="predicted"/>
<accession>A0A518DUF5</accession>
<keyword evidence="1" id="KW-1133">Transmembrane helix</keyword>
<evidence type="ECO:0000313" key="3">
    <source>
        <dbReference type="EMBL" id="QDU95466.1"/>
    </source>
</evidence>
<dbReference type="InterPro" id="IPR012495">
    <property type="entry name" value="TadE-like_dom"/>
</dbReference>
<dbReference type="Proteomes" id="UP000317648">
    <property type="component" value="Chromosome"/>
</dbReference>
<protein>
    <submittedName>
        <fullName evidence="3">TadE-like protein</fullName>
    </submittedName>
</protein>
<evidence type="ECO:0000256" key="1">
    <source>
        <dbReference type="SAM" id="Phobius"/>
    </source>
</evidence>
<gene>
    <name evidence="3" type="ORF">Pla8534_32810</name>
</gene>
<keyword evidence="4" id="KW-1185">Reference proteome</keyword>
<dbReference type="Pfam" id="PF07811">
    <property type="entry name" value="TadE"/>
    <property type="match status" value="1"/>
</dbReference>
<evidence type="ECO:0000313" key="4">
    <source>
        <dbReference type="Proteomes" id="UP000317648"/>
    </source>
</evidence>
<dbReference type="OrthoDB" id="271198at2"/>
<dbReference type="AlphaFoldDB" id="A0A518DUF5"/>
<dbReference type="KEGG" id="lcre:Pla8534_32810"/>
<name>A0A518DUF5_9BACT</name>
<keyword evidence="1" id="KW-0812">Transmembrane</keyword>
<reference evidence="3 4" key="1">
    <citation type="submission" date="2019-02" db="EMBL/GenBank/DDBJ databases">
        <title>Deep-cultivation of Planctomycetes and their phenomic and genomic characterization uncovers novel biology.</title>
        <authorList>
            <person name="Wiegand S."/>
            <person name="Jogler M."/>
            <person name="Boedeker C."/>
            <person name="Pinto D."/>
            <person name="Vollmers J."/>
            <person name="Rivas-Marin E."/>
            <person name="Kohn T."/>
            <person name="Peeters S.H."/>
            <person name="Heuer A."/>
            <person name="Rast P."/>
            <person name="Oberbeckmann S."/>
            <person name="Bunk B."/>
            <person name="Jeske O."/>
            <person name="Meyerdierks A."/>
            <person name="Storesund J.E."/>
            <person name="Kallscheuer N."/>
            <person name="Luecker S."/>
            <person name="Lage O.M."/>
            <person name="Pohl T."/>
            <person name="Merkel B.J."/>
            <person name="Hornburger P."/>
            <person name="Mueller R.-W."/>
            <person name="Bruemmer F."/>
            <person name="Labrenz M."/>
            <person name="Spormann A.M."/>
            <person name="Op den Camp H."/>
            <person name="Overmann J."/>
            <person name="Amann R."/>
            <person name="Jetten M.S.M."/>
            <person name="Mascher T."/>
            <person name="Medema M.H."/>
            <person name="Devos D.P."/>
            <person name="Kaster A.-K."/>
            <person name="Ovreas L."/>
            <person name="Rohde M."/>
            <person name="Galperin M.Y."/>
            <person name="Jogler C."/>
        </authorList>
    </citation>
    <scope>NUCLEOTIDE SEQUENCE [LARGE SCALE GENOMIC DNA]</scope>
    <source>
        <strain evidence="3 4">Pla85_3_4</strain>
    </source>
</reference>
<feature type="transmembrane region" description="Helical" evidence="1">
    <location>
        <begin position="21"/>
        <end position="38"/>
    </location>
</feature>
<dbReference type="RefSeq" id="WP_145054204.1">
    <property type="nucleotide sequence ID" value="NZ_CP036433.1"/>
</dbReference>
<sequence length="139" mass="15443">MHQQQKSHRFRSGSRRGTSTVEFALAAPIVFVMFFAAIEYSRVNIVRHTSDNAAYEAARRGIIPGATAEQVETAARNVLATAFILNAEVEILPDVIEDDSEEITVTIHAPMADNSYGVRAFFPTTVLTSRITMRRETVE</sequence>